<protein>
    <submittedName>
        <fullName evidence="2">Putative glycoprotein</fullName>
    </submittedName>
</protein>
<keyword evidence="1" id="KW-0472">Membrane</keyword>
<evidence type="ECO:0000313" key="3">
    <source>
        <dbReference type="EMBL" id="APG79316.1"/>
    </source>
</evidence>
<organism evidence="2">
    <name type="scientific">Shahe isopoda virus 4</name>
    <dbReference type="NCBI Taxonomy" id="1923424"/>
    <lineage>
        <taxon>Viruses</taxon>
        <taxon>Riboviria</taxon>
    </lineage>
</organism>
<feature type="transmembrane region" description="Helical" evidence="1">
    <location>
        <begin position="684"/>
        <end position="707"/>
    </location>
</feature>
<feature type="transmembrane region" description="Helical" evidence="1">
    <location>
        <begin position="642"/>
        <end position="663"/>
    </location>
</feature>
<dbReference type="EMBL" id="KX884817">
    <property type="protein sequence ID" value="APG79306.1"/>
    <property type="molecule type" value="Genomic_RNA"/>
</dbReference>
<feature type="transmembrane region" description="Helical" evidence="1">
    <location>
        <begin position="12"/>
        <end position="34"/>
    </location>
</feature>
<evidence type="ECO:0000256" key="1">
    <source>
        <dbReference type="SAM" id="Phobius"/>
    </source>
</evidence>
<feature type="transmembrane region" description="Helical" evidence="1">
    <location>
        <begin position="1286"/>
        <end position="1309"/>
    </location>
</feature>
<sequence>MIIESFSRKGLVLNSTAFNSFILSFGVCVAYTIAVSKVQGRMLKMLIPLVWLVLLGGSVGGEVIEYQGEQLTRLEYMEGESGYYKEGVSETGIEQQCDANNCLVSGENDISWDMITGSRLNTIVKGPSTVTGEMTISIRILNLTVSRGFIPEYVQPEIRLGVGFGDTIDGSDGYDMIKNHYREQTEWYESNGARIDNFKLEDFDWDKTWKRVSEYSTKNLNDIRECGSWTDNNLYFAAIHAVIPQFKGISVGHFDEDDLNDGLFGVTINGGAEQLVKYIDLVIGADVGNGVTLKLYQEPTLYGPSGRGCLFYQLNGPYVDFYHAGYCNPPGLGTPSESGIGMVQTAYVPNSESLTPTTIFYGRNIPQEVIWQRGSNPQETGTTSPTSTKFLSYKEYQQMTTGTGKIFGFLAAWGLKKVIKTGIVLLAVGASTTTAALWADAKDEWCEAVMYAEGTIDNLIETVTSFNVTEGEKQFSMSKSTTINNNQFAGIRGRYENVRGTGILKVICDQCSLEIREGVVEIAELVVSECEIFQTTGSGSCKITVNSIGTGGNIPLTSDATLLESFMYVETGSTSKILGVLVTTVSSIDITICSGSTCDTAPLKYNFGSDGGSGNTLNPSPVKPQWTGNFNDLCTSNGLFCFTYSLVCVASIIIAVLTFYSIYRLLRDRAKIKFGGSWSSNSTSMMAVVIYIMFMLNKSVGAAYTWADGDTWCGEPTLTNLMGKAINHFNWNQCVLESDTIPDTIGVMYGVAGDLMYSDSASCITASNKRNLTLCNFEVGKGFECKEEFVSVGWCFEFGFINGSFCYVKEYLGNFTKGLGETQAEGRWVYECSECASDIFRFNTSTTKIGGCTGITSQASNLAHKSEWPVIYRGIYLQPPGDYQRNVVRLRTDNNMFEYHGLGNCEIAEFTVFGVTGIDIRNGTFATVEGNRLLVPNTASRKTVQWAIKAAFPEGARMLTQERAFYSRDRGVGIITEHIVGLCIDKDNTYKFMCVKERTFRWGDILEISGYRRVKKDNTNILFVYSVVGTSEAVNLEQEICNMFDQKVVGGAFLSRVGKTWWTITCMAKGVSLCEYKDYATGCSSESRVRMNVGGAKEDMRRDEIVQRSMKKTGRSNVEGYYNFTNSMYYRGMLYEVSMGGPICLECVGLDPIYGGRCNGTIAEVWINNLPTFYENTLYGTAIKVADRQCFGINLGGVKCESKLTDKAGFITPVSGCAIVSQDSWKSFKIVKAGEDARLKEGTVSYWYKGRLENDMVKVSDPNYCWGGMTVNECWNCVYHEFSMEFWVPIGLAIAFVSIFLACFIYGSLRANWLKRTYKNAKEGVGYLQNRVQSSLEWLSGKVGQELYDVAEDMKRTVEGLPQDKAKQIGRSFVNDVQNSLSFYENTLRHIRMNKEGDPSRAKRELAESIRRFTSVMISYRSSQVGRKIDKIALEFGRKYGEKGEIIKEKLVELNSQLNDVKDE</sequence>
<reference evidence="2" key="1">
    <citation type="journal article" date="2016" name="Nature">
        <title>Redefining the invertebrate RNA virosphere.</title>
        <authorList>
            <person name="Shi M."/>
            <person name="Lin X.D."/>
            <person name="Tian J.H."/>
            <person name="Chen L.J."/>
            <person name="Chen X."/>
            <person name="Li C.X."/>
            <person name="Qin X.C."/>
            <person name="Li J."/>
            <person name="Cao J.P."/>
            <person name="Eden J.S."/>
            <person name="Buchmann J."/>
            <person name="Wang W."/>
            <person name="Xu J."/>
            <person name="Holmes E.C."/>
            <person name="Zhang Y.Z."/>
        </authorList>
    </citation>
    <scope>NUCLEOTIDE SEQUENCE</scope>
    <source>
        <strain evidence="2">SHWC0209c12776</strain>
        <strain evidence="3">SHWCII5333</strain>
    </source>
</reference>
<name>A0A1L3KPJ3_9VIRU</name>
<keyword evidence="1" id="KW-1133">Transmembrane helix</keyword>
<accession>A0A1L3KPJ3</accession>
<dbReference type="EMBL" id="KX884827">
    <property type="protein sequence ID" value="APG79316.1"/>
    <property type="molecule type" value="Genomic_RNA"/>
</dbReference>
<keyword evidence="1" id="KW-0812">Transmembrane</keyword>
<proteinExistence type="predicted"/>
<evidence type="ECO:0000313" key="2">
    <source>
        <dbReference type="EMBL" id="APG79306.1"/>
    </source>
</evidence>